<dbReference type="EMBL" id="FOSJ01000002">
    <property type="protein sequence ID" value="SFJ89368.1"/>
    <property type="molecule type" value="Genomic_DNA"/>
</dbReference>
<proteinExistence type="predicted"/>
<dbReference type="AlphaFoldDB" id="A0A1I3V1R5"/>
<feature type="transmembrane region" description="Helical" evidence="1">
    <location>
        <begin position="40"/>
        <end position="57"/>
    </location>
</feature>
<evidence type="ECO:0000313" key="2">
    <source>
        <dbReference type="EMBL" id="SFJ89368.1"/>
    </source>
</evidence>
<reference evidence="3" key="1">
    <citation type="submission" date="2016-10" db="EMBL/GenBank/DDBJ databases">
        <authorList>
            <person name="Varghese N."/>
            <person name="Submissions S."/>
        </authorList>
    </citation>
    <scope>NUCLEOTIDE SEQUENCE [LARGE SCALE GENOMIC DNA]</scope>
    <source>
        <strain evidence="3">DSM 16108</strain>
    </source>
</reference>
<sequence length="120" mass="14200">MKGTVSLMILLFKIILLVFAVMLLAQYLYQKKKIVIRTNFFKSGILFQLLLVSFILYSTFLDYIIAILWIFICLLPLNSRGLTQNGLYHDKQKTYGSIFISSEVPFEETRNWELYEKRRC</sequence>
<feature type="transmembrane region" description="Helical" evidence="1">
    <location>
        <begin position="6"/>
        <end position="28"/>
    </location>
</feature>
<keyword evidence="1" id="KW-1133">Transmembrane helix</keyword>
<protein>
    <submittedName>
        <fullName evidence="2">Uncharacterized protein</fullName>
    </submittedName>
</protein>
<accession>A0A1I3V1R5</accession>
<organism evidence="2 3">
    <name type="scientific">Marinilactibacillus piezotolerans</name>
    <dbReference type="NCBI Taxonomy" id="258723"/>
    <lineage>
        <taxon>Bacteria</taxon>
        <taxon>Bacillati</taxon>
        <taxon>Bacillota</taxon>
        <taxon>Bacilli</taxon>
        <taxon>Lactobacillales</taxon>
        <taxon>Carnobacteriaceae</taxon>
        <taxon>Marinilactibacillus</taxon>
    </lineage>
</organism>
<gene>
    <name evidence="2" type="ORF">SAMN04488569_10027</name>
</gene>
<evidence type="ECO:0000256" key="1">
    <source>
        <dbReference type="SAM" id="Phobius"/>
    </source>
</evidence>
<dbReference type="Proteomes" id="UP000199589">
    <property type="component" value="Unassembled WGS sequence"/>
</dbReference>
<evidence type="ECO:0000313" key="3">
    <source>
        <dbReference type="Proteomes" id="UP000199589"/>
    </source>
</evidence>
<keyword evidence="1" id="KW-0812">Transmembrane</keyword>
<keyword evidence="3" id="KW-1185">Reference proteome</keyword>
<name>A0A1I3V1R5_9LACT</name>
<keyword evidence="1" id="KW-0472">Membrane</keyword>